<dbReference type="Proteomes" id="UP001476798">
    <property type="component" value="Unassembled WGS sequence"/>
</dbReference>
<evidence type="ECO:0000313" key="3">
    <source>
        <dbReference type="Proteomes" id="UP001476798"/>
    </source>
</evidence>
<comment type="caution">
    <text evidence="2">The sequence shown here is derived from an EMBL/GenBank/DDBJ whole genome shotgun (WGS) entry which is preliminary data.</text>
</comment>
<gene>
    <name evidence="2" type="ORF">GOODEAATRI_008842</name>
</gene>
<dbReference type="EMBL" id="JAHRIO010020471">
    <property type="protein sequence ID" value="MEQ2164646.1"/>
    <property type="molecule type" value="Genomic_DNA"/>
</dbReference>
<feature type="region of interest" description="Disordered" evidence="1">
    <location>
        <begin position="55"/>
        <end position="90"/>
    </location>
</feature>
<evidence type="ECO:0000313" key="2">
    <source>
        <dbReference type="EMBL" id="MEQ2164646.1"/>
    </source>
</evidence>
<evidence type="ECO:0000256" key="1">
    <source>
        <dbReference type="SAM" id="MobiDB-lite"/>
    </source>
</evidence>
<protein>
    <submittedName>
        <fullName evidence="2">Uncharacterized protein</fullName>
    </submittedName>
</protein>
<accession>A0ABV0MZT5</accession>
<proteinExistence type="predicted"/>
<sequence length="128" mass="13520">MSTLSVTDVGHDKKSGVVLNHEVLSGTSLFSLLSDESKVFDGTPELQLDCMAEESSGNATMKPDGLLSLTDLSQPDDFPVPSRNGTSLTEMSSALPVEPNDIKLDPSAADASGSVGKWLEPFLFGSFQ</sequence>
<reference evidence="2 3" key="1">
    <citation type="submission" date="2021-06" db="EMBL/GenBank/DDBJ databases">
        <authorList>
            <person name="Palmer J.M."/>
        </authorList>
    </citation>
    <scope>NUCLEOTIDE SEQUENCE [LARGE SCALE GENOMIC DNA]</scope>
    <source>
        <strain evidence="2 3">GA_2019</strain>
        <tissue evidence="2">Muscle</tissue>
    </source>
</reference>
<keyword evidence="3" id="KW-1185">Reference proteome</keyword>
<name>A0ABV0MZT5_9TELE</name>
<organism evidence="2 3">
    <name type="scientific">Goodea atripinnis</name>
    <dbReference type="NCBI Taxonomy" id="208336"/>
    <lineage>
        <taxon>Eukaryota</taxon>
        <taxon>Metazoa</taxon>
        <taxon>Chordata</taxon>
        <taxon>Craniata</taxon>
        <taxon>Vertebrata</taxon>
        <taxon>Euteleostomi</taxon>
        <taxon>Actinopterygii</taxon>
        <taxon>Neopterygii</taxon>
        <taxon>Teleostei</taxon>
        <taxon>Neoteleostei</taxon>
        <taxon>Acanthomorphata</taxon>
        <taxon>Ovalentaria</taxon>
        <taxon>Atherinomorphae</taxon>
        <taxon>Cyprinodontiformes</taxon>
        <taxon>Goodeidae</taxon>
        <taxon>Goodea</taxon>
    </lineage>
</organism>